<sequence length="100" mass="11267">MASMAGQFFCFAEFLVKLSVLGIFGCTRYASNNSSLCQFTFVVYKQVPHATKHDIWHELSFYNQPQGASFTIVVQCTPPAIFCTCHLIDTKVTYLSARQN</sequence>
<evidence type="ECO:0000313" key="1">
    <source>
        <dbReference type="EMBL" id="KAB2100653.1"/>
    </source>
</evidence>
<dbReference type="Proteomes" id="UP000293547">
    <property type="component" value="Unassembled WGS sequence"/>
</dbReference>
<accession>A0ACB6F8C8</accession>
<comment type="caution">
    <text evidence="1">The sequence shown here is derived from an EMBL/GenBank/DDBJ whole genome shotgun (WGS) entry which is preliminary data.</text>
</comment>
<name>A0ACB6F8C8_9PLEO</name>
<keyword evidence="2" id="KW-1185">Reference proteome</keyword>
<protein>
    <submittedName>
        <fullName evidence="1">Uncharacterized protein</fullName>
    </submittedName>
</protein>
<dbReference type="EMBL" id="PDWZ02000012">
    <property type="protein sequence ID" value="KAB2100653.1"/>
    <property type="molecule type" value="Genomic_DNA"/>
</dbReference>
<organism evidence="1 2">
    <name type="scientific">Alternaria gaisen</name>
    <dbReference type="NCBI Taxonomy" id="167740"/>
    <lineage>
        <taxon>Eukaryota</taxon>
        <taxon>Fungi</taxon>
        <taxon>Dikarya</taxon>
        <taxon>Ascomycota</taxon>
        <taxon>Pezizomycotina</taxon>
        <taxon>Dothideomycetes</taxon>
        <taxon>Pleosporomycetidae</taxon>
        <taxon>Pleosporales</taxon>
        <taxon>Pleosporineae</taxon>
        <taxon>Pleosporaceae</taxon>
        <taxon>Alternaria</taxon>
        <taxon>Alternaria sect. Alternaria</taxon>
    </lineage>
</organism>
<gene>
    <name evidence="1" type="ORF">AG0111_0g10968</name>
</gene>
<reference evidence="1 2" key="1">
    <citation type="journal article" date="2019" name="bioRxiv">
        <title>Genomics, evolutionary history and diagnostics of the Alternaria alternata species group including apple and Asian pear pathotypes.</title>
        <authorList>
            <person name="Armitage A.D."/>
            <person name="Cockerton H.M."/>
            <person name="Sreenivasaprasad S."/>
            <person name="Woodhall J.W."/>
            <person name="Lane C.R."/>
            <person name="Harrison R.J."/>
            <person name="Clarkson J.P."/>
        </authorList>
    </citation>
    <scope>NUCLEOTIDE SEQUENCE [LARGE SCALE GENOMIC DNA]</scope>
    <source>
        <strain evidence="1 2">FERA 650</strain>
    </source>
</reference>
<evidence type="ECO:0000313" key="2">
    <source>
        <dbReference type="Proteomes" id="UP000293547"/>
    </source>
</evidence>
<proteinExistence type="predicted"/>